<dbReference type="PANTHER" id="PTHR33165">
    <property type="entry name" value="F-BOX DOMAIN CONTAINING PROTEIN-LIKE-RELATED"/>
    <property type="match status" value="1"/>
</dbReference>
<evidence type="ECO:0000313" key="3">
    <source>
        <dbReference type="EMBL" id="CAD6267756.1"/>
    </source>
</evidence>
<organism evidence="2 4">
    <name type="scientific">Miscanthus lutarioriparius</name>
    <dbReference type="NCBI Taxonomy" id="422564"/>
    <lineage>
        <taxon>Eukaryota</taxon>
        <taxon>Viridiplantae</taxon>
        <taxon>Streptophyta</taxon>
        <taxon>Embryophyta</taxon>
        <taxon>Tracheophyta</taxon>
        <taxon>Spermatophyta</taxon>
        <taxon>Magnoliopsida</taxon>
        <taxon>Liliopsida</taxon>
        <taxon>Poales</taxon>
        <taxon>Poaceae</taxon>
        <taxon>PACMAD clade</taxon>
        <taxon>Panicoideae</taxon>
        <taxon>Andropogonodae</taxon>
        <taxon>Andropogoneae</taxon>
        <taxon>Saccharinae</taxon>
        <taxon>Miscanthus</taxon>
    </lineage>
</organism>
<dbReference type="OrthoDB" id="663602at2759"/>
<dbReference type="Pfam" id="PF03478">
    <property type="entry name" value="Beta-prop_KIB1-4"/>
    <property type="match status" value="1"/>
</dbReference>
<proteinExistence type="predicted"/>
<dbReference type="AlphaFoldDB" id="A0A811RCN8"/>
<protein>
    <recommendedName>
        <fullName evidence="1">KIB1-4 beta-propeller domain-containing protein</fullName>
    </recommendedName>
</protein>
<dbReference type="Proteomes" id="UP000604825">
    <property type="component" value="Unassembled WGS sequence"/>
</dbReference>
<keyword evidence="4" id="KW-1185">Reference proteome</keyword>
<dbReference type="InterPro" id="IPR005174">
    <property type="entry name" value="KIB1-4_b-propeller"/>
</dbReference>
<evidence type="ECO:0000259" key="1">
    <source>
        <dbReference type="Pfam" id="PF03478"/>
    </source>
</evidence>
<sequence length="398" mass="43677">MGFLADQLHHVAAAGNPVPVLAAPGAGVDNVHGRLESEERDWANLVQDAVREIGEKLLAIDATEYIRLRAVCKPLRSSTDNDNRPSWEPCFFPRNWVMLHEDGDDDDEAPVEPAALRRRRFVNVRTGAALWIQLPSFEEYGDFLAVTEGLLLFYCKRTKTVRLFNPLTTATAVLPSFSEVPGLEGEPELTAAAVVVDRRNTPGGQAIIVPNVVLVLVSRLSPPRHSTVILCARPGDYHWGTVDAGVVEAVDGGVLPFEGGLTLQGRFYIPTCHGDVLRVELHPQPHLVYVARPPGRARCRCCAHDVTSYLVPSLDDASGIGENDGMLLVRVFADDQTDVRRVHLGNGSYSPLPPLSNRTIFLPGLTLLTDRFPSLVEQGEEGYVHLHEHIEDYIGDVA</sequence>
<gene>
    <name evidence="2" type="ORF">NCGR_LOCUS51059</name>
    <name evidence="3" type="ORF">NCGR_LOCUS51061</name>
</gene>
<name>A0A811RCN8_9POAL</name>
<feature type="domain" description="KIB1-4 beta-propeller" evidence="1">
    <location>
        <begin position="132"/>
        <end position="361"/>
    </location>
</feature>
<evidence type="ECO:0000313" key="4">
    <source>
        <dbReference type="Proteomes" id="UP000604825"/>
    </source>
</evidence>
<accession>A0A811RCN8</accession>
<dbReference type="PANTHER" id="PTHR33165:SF33">
    <property type="entry name" value="DUF295 DOMAIN-CONTAINING PROTEIN"/>
    <property type="match status" value="1"/>
</dbReference>
<reference evidence="2" key="1">
    <citation type="submission" date="2020-10" db="EMBL/GenBank/DDBJ databases">
        <authorList>
            <person name="Han B."/>
            <person name="Lu T."/>
            <person name="Zhao Q."/>
            <person name="Huang X."/>
            <person name="Zhao Y."/>
        </authorList>
    </citation>
    <scope>NUCLEOTIDE SEQUENCE</scope>
</reference>
<evidence type="ECO:0000313" key="2">
    <source>
        <dbReference type="EMBL" id="CAD6267754.1"/>
    </source>
</evidence>
<dbReference type="EMBL" id="CAJGYO010000014">
    <property type="protein sequence ID" value="CAD6267754.1"/>
    <property type="molecule type" value="Genomic_DNA"/>
</dbReference>
<dbReference type="EMBL" id="CAJGYO010000014">
    <property type="protein sequence ID" value="CAD6267756.1"/>
    <property type="molecule type" value="Genomic_DNA"/>
</dbReference>
<comment type="caution">
    <text evidence="2">The sequence shown here is derived from an EMBL/GenBank/DDBJ whole genome shotgun (WGS) entry which is preliminary data.</text>
</comment>